<keyword evidence="2" id="KW-0436">Ligase</keyword>
<feature type="non-terminal residue" evidence="5">
    <location>
        <position position="1"/>
    </location>
</feature>
<dbReference type="GO" id="GO:0005524">
    <property type="term" value="F:ATP binding"/>
    <property type="evidence" value="ECO:0007669"/>
    <property type="project" value="UniProtKB-KW"/>
</dbReference>
<accession>T0YE88</accession>
<name>T0YE88_9ZZZZ</name>
<keyword evidence="3" id="KW-0547">Nucleotide-binding</keyword>
<dbReference type="GO" id="GO:0005737">
    <property type="term" value="C:cytoplasm"/>
    <property type="evidence" value="ECO:0007669"/>
    <property type="project" value="TreeGrafter"/>
</dbReference>
<protein>
    <submittedName>
        <fullName evidence="5">FolC bifunctional protein</fullName>
    </submittedName>
</protein>
<gene>
    <name evidence="5" type="ORF">B1B_17475</name>
</gene>
<sequence>GRREAVTGSSTGPVSSPGYDEALHYLWGLKRLGARPGPELTEQVLEALGDPHRKFKAIHVTGSKGKGSVSAMVASVLTAAGYRTGLYTSPHLLTYRERAQVDGTLATPAEVVEGLTRVRAALERLDRSGRLSREATFFEVTTAWAFDLFARRGVTWRWWRSGWGVGSTPPTSCGRR</sequence>
<dbReference type="PANTHER" id="PTHR11136">
    <property type="entry name" value="FOLYLPOLYGLUTAMATE SYNTHASE-RELATED"/>
    <property type="match status" value="1"/>
</dbReference>
<keyword evidence="4" id="KW-0067">ATP-binding</keyword>
<proteinExistence type="inferred from homology"/>
<evidence type="ECO:0000256" key="4">
    <source>
        <dbReference type="ARBA" id="ARBA00022840"/>
    </source>
</evidence>
<dbReference type="SUPFAM" id="SSF53623">
    <property type="entry name" value="MurD-like peptide ligases, catalytic domain"/>
    <property type="match status" value="1"/>
</dbReference>
<organism evidence="5">
    <name type="scientific">mine drainage metagenome</name>
    <dbReference type="NCBI Taxonomy" id="410659"/>
    <lineage>
        <taxon>unclassified sequences</taxon>
        <taxon>metagenomes</taxon>
        <taxon>ecological metagenomes</taxon>
    </lineage>
</organism>
<comment type="caution">
    <text evidence="5">The sequence shown here is derived from an EMBL/GenBank/DDBJ whole genome shotgun (WGS) entry which is preliminary data.</text>
</comment>
<dbReference type="PANTHER" id="PTHR11136:SF0">
    <property type="entry name" value="DIHYDROFOLATE SYNTHETASE-RELATED"/>
    <property type="match status" value="1"/>
</dbReference>
<dbReference type="GO" id="GO:0004326">
    <property type="term" value="F:tetrahydrofolylpolyglutamate synthase activity"/>
    <property type="evidence" value="ECO:0007669"/>
    <property type="project" value="InterPro"/>
</dbReference>
<evidence type="ECO:0000256" key="1">
    <source>
        <dbReference type="ARBA" id="ARBA00008276"/>
    </source>
</evidence>
<dbReference type="EMBL" id="AUZY01011675">
    <property type="protein sequence ID" value="EQD33691.1"/>
    <property type="molecule type" value="Genomic_DNA"/>
</dbReference>
<evidence type="ECO:0000313" key="5">
    <source>
        <dbReference type="EMBL" id="EQD33691.1"/>
    </source>
</evidence>
<reference evidence="5" key="1">
    <citation type="submission" date="2013-08" db="EMBL/GenBank/DDBJ databases">
        <authorList>
            <person name="Mendez C."/>
            <person name="Richter M."/>
            <person name="Ferrer M."/>
            <person name="Sanchez J."/>
        </authorList>
    </citation>
    <scope>NUCLEOTIDE SEQUENCE</scope>
</reference>
<evidence type="ECO:0000256" key="3">
    <source>
        <dbReference type="ARBA" id="ARBA00022741"/>
    </source>
</evidence>
<dbReference type="InterPro" id="IPR001645">
    <property type="entry name" value="Folylpolyglutamate_synth"/>
</dbReference>
<dbReference type="Gene3D" id="3.40.1190.10">
    <property type="entry name" value="Mur-like, catalytic domain"/>
    <property type="match status" value="1"/>
</dbReference>
<dbReference type="AlphaFoldDB" id="T0YE88"/>
<reference evidence="5" key="2">
    <citation type="journal article" date="2014" name="ISME J.">
        <title>Microbial stratification in low pH oxic and suboxic macroscopic growths along an acid mine drainage.</title>
        <authorList>
            <person name="Mendez-Garcia C."/>
            <person name="Mesa V."/>
            <person name="Sprenger R.R."/>
            <person name="Richter M."/>
            <person name="Diez M.S."/>
            <person name="Solano J."/>
            <person name="Bargiela R."/>
            <person name="Golyshina O.V."/>
            <person name="Manteca A."/>
            <person name="Ramos J.L."/>
            <person name="Gallego J.R."/>
            <person name="Llorente I."/>
            <person name="Martins Dos Santos V.A."/>
            <person name="Jensen O.N."/>
            <person name="Pelaez A.I."/>
            <person name="Sanchez J."/>
            <person name="Ferrer M."/>
        </authorList>
    </citation>
    <scope>NUCLEOTIDE SEQUENCE</scope>
</reference>
<dbReference type="GO" id="GO:0008841">
    <property type="term" value="F:dihydrofolate synthase activity"/>
    <property type="evidence" value="ECO:0007669"/>
    <property type="project" value="TreeGrafter"/>
</dbReference>
<evidence type="ECO:0000256" key="2">
    <source>
        <dbReference type="ARBA" id="ARBA00022598"/>
    </source>
</evidence>
<dbReference type="InterPro" id="IPR036565">
    <property type="entry name" value="Mur-like_cat_sf"/>
</dbReference>
<comment type="similarity">
    <text evidence="1">Belongs to the folylpolyglutamate synthase family.</text>
</comment>